<comment type="caution">
    <text evidence="1">The sequence shown here is derived from an EMBL/GenBank/DDBJ whole genome shotgun (WGS) entry which is preliminary data.</text>
</comment>
<reference evidence="1" key="1">
    <citation type="submission" date="2022-11" db="EMBL/GenBank/DDBJ databases">
        <title>Genome Sequence of Nemania bipapillata.</title>
        <authorList>
            <person name="Buettner E."/>
        </authorList>
    </citation>
    <scope>NUCLEOTIDE SEQUENCE</scope>
    <source>
        <strain evidence="1">CP14</strain>
    </source>
</reference>
<sequence>MPKLLRPQTYPYASSSTGRYRGLLMGKYPCWDAQGQVRDTFTKEIAGKIKTCLEQCLPESNSFIGFSLFMVGKLPEKTKPTIMIVSDDKPRRKAAFQVIKSRNILSTYPGFELGHCSVAAEFEDLRQLGSDSTLSAFSLESIENYESIEQDEDEPGNEVLSLLSAEVCAFETPSAVRPTRLYFHTSPKSHSHSSASATCGGLFRYRDEVYALTMAHAILPVHRAIINPEPHSDSSSESDDFEITGMDDWDEDDGEDTKTLTSVTSPGSKTPSECSDSEESFLRRHDSQLPSEISVRTRIATGPSVIYEEDCIVDDYEDDDDMPDVCERVGSVVGVHKELDIALIKLTRDVSTAVIPFVPLIEELPGGDLATMSITIKTTHHPEIKGQCSSTPFYTRLPGTSNFLELYSVKVGPSVLPGDSGSWAFNNKGEFAGLVVAGNPRTGLCLLLPFWSALMATYVLLVNRTWPHGFGIPRGVSTSLDEIADGRTAPGPDVARRDAEAARRFLEASTYRFPPIVDALESLVDEDSMTVASSFPSTSVFSHRGTPSTIARSTTTASYDHQPRASFVRPNLHRGEAGLASSFANKGYFRGDFLQDQVARLRRELERAWEIIQEKNNGVNQLLFHGGGGLQVLKTEREIDHKSIEATRALWRAQADASAVLDKENKDLKQGITQAIDALHKVCGDRKQSGDYETLLKIASDLSHISNNRNDDAEPSPRFVKAEAEAGPKETALMDIPPFSDQTQEPTRRLSLNIPGAPRTAPRRRILTPKSRLSRPLLGSRDQGSSFSDVGTSLDIFSVVEEDEDVKVEDKDDTVKENEVQKGMSAEEAEIFTARDHNLQRNNIDALREALADAIKDIDQWRDKYNKKNAELIKTRKNLRETEKLYKAGRDHIQQLEERMGNQDVALQVQNNRIDELESEVSAD</sequence>
<evidence type="ECO:0000313" key="1">
    <source>
        <dbReference type="EMBL" id="KAJ8118715.1"/>
    </source>
</evidence>
<dbReference type="Proteomes" id="UP001153334">
    <property type="component" value="Unassembled WGS sequence"/>
</dbReference>
<proteinExistence type="predicted"/>
<accession>A0ACC2IU16</accession>
<name>A0ACC2IU16_9PEZI</name>
<dbReference type="EMBL" id="JAPESX010000989">
    <property type="protein sequence ID" value="KAJ8118715.1"/>
    <property type="molecule type" value="Genomic_DNA"/>
</dbReference>
<gene>
    <name evidence="1" type="ORF">ONZ43_g3936</name>
</gene>
<evidence type="ECO:0000313" key="2">
    <source>
        <dbReference type="Proteomes" id="UP001153334"/>
    </source>
</evidence>
<keyword evidence="2" id="KW-1185">Reference proteome</keyword>
<organism evidence="1 2">
    <name type="scientific">Nemania bipapillata</name>
    <dbReference type="NCBI Taxonomy" id="110536"/>
    <lineage>
        <taxon>Eukaryota</taxon>
        <taxon>Fungi</taxon>
        <taxon>Dikarya</taxon>
        <taxon>Ascomycota</taxon>
        <taxon>Pezizomycotina</taxon>
        <taxon>Sordariomycetes</taxon>
        <taxon>Xylariomycetidae</taxon>
        <taxon>Xylariales</taxon>
        <taxon>Xylariaceae</taxon>
        <taxon>Nemania</taxon>
    </lineage>
</organism>
<protein>
    <submittedName>
        <fullName evidence="1">Uncharacterized protein</fullName>
    </submittedName>
</protein>